<dbReference type="Pfam" id="PF10318">
    <property type="entry name" value="7TM_GPCR_Srh"/>
    <property type="match status" value="1"/>
</dbReference>
<dbReference type="EnsemblMetazoa" id="PPA29585.1">
    <property type="protein sequence ID" value="PPA29585.1"/>
    <property type="gene ID" value="WBGene00119139"/>
</dbReference>
<dbReference type="InterPro" id="IPR019422">
    <property type="entry name" value="7TM_GPCR_serpentine_rcpt_Srh"/>
</dbReference>
<protein>
    <submittedName>
        <fullName evidence="1">G protein-coupled receptor</fullName>
    </submittedName>
</protein>
<accession>A0A8R1YK93</accession>
<reference evidence="2" key="1">
    <citation type="journal article" date="2008" name="Nat. Genet.">
        <title>The Pristionchus pacificus genome provides a unique perspective on nematode lifestyle and parasitism.</title>
        <authorList>
            <person name="Dieterich C."/>
            <person name="Clifton S.W."/>
            <person name="Schuster L.N."/>
            <person name="Chinwalla A."/>
            <person name="Delehaunty K."/>
            <person name="Dinkelacker I."/>
            <person name="Fulton L."/>
            <person name="Fulton R."/>
            <person name="Godfrey J."/>
            <person name="Minx P."/>
            <person name="Mitreva M."/>
            <person name="Roeseler W."/>
            <person name="Tian H."/>
            <person name="Witte H."/>
            <person name="Yang S.P."/>
            <person name="Wilson R.K."/>
            <person name="Sommer R.J."/>
        </authorList>
    </citation>
    <scope>NUCLEOTIDE SEQUENCE [LARGE SCALE GENOMIC DNA]</scope>
    <source>
        <strain evidence="2">PS312</strain>
    </source>
</reference>
<gene>
    <name evidence="1" type="primary">WBGene00119139</name>
</gene>
<evidence type="ECO:0000313" key="2">
    <source>
        <dbReference type="Proteomes" id="UP000005239"/>
    </source>
</evidence>
<dbReference type="InterPro" id="IPR019421">
    <property type="entry name" value="7TM_GPCR_serpentine_rcpt_Srd"/>
</dbReference>
<dbReference type="AlphaFoldDB" id="A0A2A6CK67"/>
<name>A0A2A6CK67_PRIPA</name>
<dbReference type="Pfam" id="PF10317">
    <property type="entry name" value="7TM_GPCR_Srd"/>
    <property type="match status" value="1"/>
</dbReference>
<sequence>MAKLRDDCPISKSNSQYQRCLTGASFASFNGTCFTHRSAQSYCVCDTDYCSDSTKCSAGRNPACGCKSLEAGASCRVRATQYAVTASDKQTGYQANSDKVTCYGDFCFVEKYMDSHIETIDDRRPQRGCVTNNETLSALSAPDYHGYDTNFDWDRRFFIPFITNFCLYYKFVPLLLGVVMNYLILFRSPTYSKSYRRTLAFYHIAEFIFDVHHFVLFVPYPIFPHPIFLCYGLLCQLGGQPSLSIILTVISAVFTAISLFLLIFIRMRTIVPVNSRFRLSMRQSVLIMGSMFAFYFVNIPTFSLFTRDSENKTKILKRPEFAWVNGAPGALVFGEMFELGQLNIPIAWLSFCVIYGFIMFPGIITHTVVSLAREKKKIVHVKKTKDNATKMLMIQLFGAVFTYISPLFVFFVTLKFGMPTTNPNVHSFIRVFWVFLFLNNSMVCYTIHLLMNRAYQKFITNFCVYYKFIPLSFALVINWLIIFKSPNYSKTYRRSLAFYHIIEFLFDIQHFILFVPYPLFPHPIFLCYGLLCQLDGPPSLATRAEFTWIRDVPGAHVFGEVFELGAFNIDLLIIRAILAEIDFLAGCTAYGVLFFPGILIYSAISLAKEKKKLSHVKKKMNDSALKMLMIQLFGAVFTFISPLFVFFASLRLGMLTSIPFSIAIRAIFIFLFLNNSMVCFSIHLLMNKSYQNIISQALIAIIATFLNGILLCATFLPMPKSFRSYSVLWTRQALSDLLAALCILASLPRVLPCGLMFVSISYGPCAFLGATACYTLYALLIASYASSFMNVAVSMVCRLLLVRRGVLRRPRVIAWSLLIADGPAALIFIAVMHMRIADSDGELALRRQHEYVSNLQVSAIGIRTTPLVITTCFIYIASITLMSLIWFYRWKILRLLEEKTGKMSSTTRFVHQQYVSCLTLQALLPLFTLLNMTLLLLGIRNVFSGAVVEVPLIFSLILPALFSPIIVITHIKQYRNAIIILLSNRLPCKQDAVVPRTIDIPRLSFPSIFANFPLRGRGGVKEMWP</sequence>
<reference evidence="1" key="2">
    <citation type="submission" date="2022-06" db="UniProtKB">
        <authorList>
            <consortium name="EnsemblMetazoa"/>
        </authorList>
    </citation>
    <scope>IDENTIFICATION</scope>
    <source>
        <strain evidence="1">PS312</strain>
    </source>
</reference>
<dbReference type="PANTHER" id="PTHR45830:SF15">
    <property type="entry name" value="SERPENTINE RECEPTOR, CLASS I"/>
    <property type="match status" value="1"/>
</dbReference>
<keyword evidence="2" id="KW-1185">Reference proteome</keyword>
<accession>A0A2A6CK67</accession>
<dbReference type="PANTHER" id="PTHR45830">
    <property type="entry name" value="SERPENTINE RECEPTOR, CLASS I"/>
    <property type="match status" value="1"/>
</dbReference>
<evidence type="ECO:0000313" key="1">
    <source>
        <dbReference type="EnsemblMetazoa" id="PPA29585.1"/>
    </source>
</evidence>
<dbReference type="Proteomes" id="UP000005239">
    <property type="component" value="Unassembled WGS sequence"/>
</dbReference>
<organism evidence="1 2">
    <name type="scientific">Pristionchus pacificus</name>
    <name type="common">Parasitic nematode worm</name>
    <dbReference type="NCBI Taxonomy" id="54126"/>
    <lineage>
        <taxon>Eukaryota</taxon>
        <taxon>Metazoa</taxon>
        <taxon>Ecdysozoa</taxon>
        <taxon>Nematoda</taxon>
        <taxon>Chromadorea</taxon>
        <taxon>Rhabditida</taxon>
        <taxon>Rhabditina</taxon>
        <taxon>Diplogasteromorpha</taxon>
        <taxon>Diplogasteroidea</taxon>
        <taxon>Neodiplogasteridae</taxon>
        <taxon>Pristionchus</taxon>
    </lineage>
</organism>
<proteinExistence type="predicted"/>